<dbReference type="Pfam" id="PF13527">
    <property type="entry name" value="Acetyltransf_9"/>
    <property type="match status" value="1"/>
</dbReference>
<organism evidence="2 3">
    <name type="scientific">Longispora fulva</name>
    <dbReference type="NCBI Taxonomy" id="619741"/>
    <lineage>
        <taxon>Bacteria</taxon>
        <taxon>Bacillati</taxon>
        <taxon>Actinomycetota</taxon>
        <taxon>Actinomycetes</taxon>
        <taxon>Micromonosporales</taxon>
        <taxon>Micromonosporaceae</taxon>
        <taxon>Longispora</taxon>
    </lineage>
</organism>
<dbReference type="PANTHER" id="PTHR37817:SF1">
    <property type="entry name" value="N-ACETYLTRANSFERASE EIS"/>
    <property type="match status" value="1"/>
</dbReference>
<dbReference type="GO" id="GO:0034069">
    <property type="term" value="F:aminoglycoside N-acetyltransferase activity"/>
    <property type="evidence" value="ECO:0007669"/>
    <property type="project" value="TreeGrafter"/>
</dbReference>
<dbReference type="SUPFAM" id="SSF55729">
    <property type="entry name" value="Acyl-CoA N-acyltransferases (Nat)"/>
    <property type="match status" value="1"/>
</dbReference>
<protein>
    <submittedName>
        <fullName evidence="2">Putative acetyltransferase</fullName>
    </submittedName>
</protein>
<dbReference type="AlphaFoldDB" id="A0A8J7GA97"/>
<dbReference type="RefSeq" id="WP_233473006.1">
    <property type="nucleotide sequence ID" value="NZ_BONS01000016.1"/>
</dbReference>
<evidence type="ECO:0000313" key="2">
    <source>
        <dbReference type="EMBL" id="MBG6136683.1"/>
    </source>
</evidence>
<gene>
    <name evidence="2" type="ORF">IW245_002877</name>
</gene>
<reference evidence="2" key="1">
    <citation type="submission" date="2020-11" db="EMBL/GenBank/DDBJ databases">
        <title>Sequencing the genomes of 1000 actinobacteria strains.</title>
        <authorList>
            <person name="Klenk H.-P."/>
        </authorList>
    </citation>
    <scope>NUCLEOTIDE SEQUENCE</scope>
    <source>
        <strain evidence="2">DSM 45356</strain>
    </source>
</reference>
<dbReference type="Proteomes" id="UP000622552">
    <property type="component" value="Unassembled WGS sequence"/>
</dbReference>
<dbReference type="Gene3D" id="3.40.630.30">
    <property type="match status" value="2"/>
</dbReference>
<dbReference type="InterPro" id="IPR041380">
    <property type="entry name" value="Acetyltransf_17"/>
</dbReference>
<feature type="domain" description="N-acetyltransferase" evidence="1">
    <location>
        <begin position="2"/>
        <end position="154"/>
    </location>
</feature>
<dbReference type="InterPro" id="IPR016181">
    <property type="entry name" value="Acyl_CoA_acyltransferase"/>
</dbReference>
<evidence type="ECO:0000313" key="3">
    <source>
        <dbReference type="Proteomes" id="UP000622552"/>
    </source>
</evidence>
<dbReference type="CDD" id="cd04301">
    <property type="entry name" value="NAT_SF"/>
    <property type="match status" value="1"/>
</dbReference>
<dbReference type="PANTHER" id="PTHR37817">
    <property type="entry name" value="N-ACETYLTRANSFERASE EIS"/>
    <property type="match status" value="1"/>
</dbReference>
<keyword evidence="3" id="KW-1185">Reference proteome</keyword>
<dbReference type="GO" id="GO:0030649">
    <property type="term" value="P:aminoglycoside antibiotic catabolic process"/>
    <property type="evidence" value="ECO:0007669"/>
    <property type="project" value="TreeGrafter"/>
</dbReference>
<accession>A0A8J7GA97</accession>
<name>A0A8J7GA97_9ACTN</name>
<dbReference type="EMBL" id="JADOUF010000001">
    <property type="protein sequence ID" value="MBG6136683.1"/>
    <property type="molecule type" value="Genomic_DNA"/>
</dbReference>
<comment type="caution">
    <text evidence="2">The sequence shown here is derived from an EMBL/GenBank/DDBJ whole genome shotgun (WGS) entry which is preliminary data.</text>
</comment>
<dbReference type="InterPro" id="IPR000182">
    <property type="entry name" value="GNAT_dom"/>
</dbReference>
<evidence type="ECO:0000259" key="1">
    <source>
        <dbReference type="PROSITE" id="PS51186"/>
    </source>
</evidence>
<proteinExistence type="predicted"/>
<dbReference type="InterPro" id="IPR051554">
    <property type="entry name" value="Acetyltransferase_Eis"/>
</dbReference>
<dbReference type="Pfam" id="PF17668">
    <property type="entry name" value="Acetyltransf_17"/>
    <property type="match status" value="1"/>
</dbReference>
<dbReference type="PROSITE" id="PS51186">
    <property type="entry name" value="GNAT"/>
    <property type="match status" value="1"/>
</dbReference>
<sequence>MSGIRQVFGDERLHTAFTLYPYAFNETPSAGSAQELRDSLPFHEGNHTLIVEEGGRTVATAAAIPAHQNLRGTVMPMAAVAWVATHPAARRQGHSRRLMRQLHSDMLDKGHWLAALYPFHPSFYERFGYIGLPLNRTASFPPEGLASLLGVTLPGEVVWQNIHDGFDVYRAFHRRLLSERHGFTLTPDYRAVRARDSADRWIATATVDGEVIGLLTYRVDGYGGCLRADELLYTNALGRALLLQFLAQHAYQVSQVVITVAPDEFPETWATSLTVRTATESAFPTSPPLMGRLLSIDALRGARCGPGRVEIELVEDELLAGRYLLDGTGGTIAVSTTRGGAETATLTAAGLSGLAYGVLDPIDVVARGLGEISAGAARELRALLPPRTPHAFGKG</sequence>